<reference evidence="1 2" key="1">
    <citation type="submission" date="2017-07" db="EMBL/GenBank/DDBJ databases">
        <title>Recovery of genomes from metagenomes via a dereplication, aggregation, and scoring strategy.</title>
        <authorList>
            <person name="Sieber C.M."/>
            <person name="Probst A.J."/>
            <person name="Sharrar A."/>
            <person name="Thomas B.C."/>
            <person name="Hess M."/>
            <person name="Tringe S.G."/>
            <person name="Banfield J.F."/>
        </authorList>
    </citation>
    <scope>NUCLEOTIDE SEQUENCE [LARGE SCALE GENOMIC DNA]</scope>
    <source>
        <strain evidence="1">JGI_Cruoil_03_51_56</strain>
    </source>
</reference>
<name>A0A235BWH2_UNCW3</name>
<comment type="caution">
    <text evidence="1">The sequence shown here is derived from an EMBL/GenBank/DDBJ whole genome shotgun (WGS) entry which is preliminary data.</text>
</comment>
<organism evidence="1 2">
    <name type="scientific">candidate division WOR-3 bacterium JGI_Cruoil_03_51_56</name>
    <dbReference type="NCBI Taxonomy" id="1973747"/>
    <lineage>
        <taxon>Bacteria</taxon>
        <taxon>Bacteria division WOR-3</taxon>
    </lineage>
</organism>
<protein>
    <submittedName>
        <fullName evidence="1">Uncharacterized protein</fullName>
    </submittedName>
</protein>
<proteinExistence type="predicted"/>
<evidence type="ECO:0000313" key="2">
    <source>
        <dbReference type="Proteomes" id="UP000215559"/>
    </source>
</evidence>
<gene>
    <name evidence="1" type="ORF">CH330_02710</name>
</gene>
<dbReference type="Proteomes" id="UP000215559">
    <property type="component" value="Unassembled WGS sequence"/>
</dbReference>
<evidence type="ECO:0000313" key="1">
    <source>
        <dbReference type="EMBL" id="OYD16489.1"/>
    </source>
</evidence>
<dbReference type="AlphaFoldDB" id="A0A235BWH2"/>
<sequence length="86" mass="9278">MILYSAPLNYLNPDSTRGYHLTQRRHDSESGPEGCSSVINSNRIVVGQASKSSIFMLAFQLGTKLAIGLAGVLTTLLEIQLAKELA</sequence>
<accession>A0A235BWH2</accession>
<dbReference type="EMBL" id="NOZP01000048">
    <property type="protein sequence ID" value="OYD16489.1"/>
    <property type="molecule type" value="Genomic_DNA"/>
</dbReference>